<accession>A0A8J6L0Q5</accession>
<sequence length="339" mass="39510">MRNSDGYLEYREAASRDTETEARKIAGGFVRPVSAGPLPDVEGFEVFSNEFELCLFIPGVFSEYLIFGEMTADRSRLEACRTGGRPEISLIYNRIVLSALFIWKEARTEMMNRGRSNDELTFIYNVRPPRECEERADYKRTVKTNQLPSRIRRIPRKIFRRRNSRNRPNSGSGPRNDSPESLNESRDQPVALFSGKNAGASANLMSAFVFDIVTLDAEFICCNLRGRVLNKFRFDEFRSKPQRRLRGLQVRRDRAARYRKWPRIPRNMRIFSGDPLKKLRNECRSVTDNVSGVITRNRKRSEQILFQIWSGERAQCCKVGERVWLEFHRIFSTTMHQSD</sequence>
<evidence type="ECO:0000313" key="2">
    <source>
        <dbReference type="EMBL" id="KAH0807609.1"/>
    </source>
</evidence>
<protein>
    <submittedName>
        <fullName evidence="2">Uncharacterized protein</fullName>
    </submittedName>
</protein>
<keyword evidence="3" id="KW-1185">Reference proteome</keyword>
<dbReference type="Proteomes" id="UP000719412">
    <property type="component" value="Unassembled WGS sequence"/>
</dbReference>
<dbReference type="EMBL" id="JABDTM020030004">
    <property type="protein sequence ID" value="KAH0807609.1"/>
    <property type="molecule type" value="Genomic_DNA"/>
</dbReference>
<feature type="region of interest" description="Disordered" evidence="1">
    <location>
        <begin position="158"/>
        <end position="186"/>
    </location>
</feature>
<organism evidence="2 3">
    <name type="scientific">Tenebrio molitor</name>
    <name type="common">Yellow mealworm beetle</name>
    <dbReference type="NCBI Taxonomy" id="7067"/>
    <lineage>
        <taxon>Eukaryota</taxon>
        <taxon>Metazoa</taxon>
        <taxon>Ecdysozoa</taxon>
        <taxon>Arthropoda</taxon>
        <taxon>Hexapoda</taxon>
        <taxon>Insecta</taxon>
        <taxon>Pterygota</taxon>
        <taxon>Neoptera</taxon>
        <taxon>Endopterygota</taxon>
        <taxon>Coleoptera</taxon>
        <taxon>Polyphaga</taxon>
        <taxon>Cucujiformia</taxon>
        <taxon>Tenebrionidae</taxon>
        <taxon>Tenebrio</taxon>
    </lineage>
</organism>
<feature type="compositionally biased region" description="Low complexity" evidence="1">
    <location>
        <begin position="166"/>
        <end position="176"/>
    </location>
</feature>
<proteinExistence type="predicted"/>
<reference evidence="2" key="1">
    <citation type="journal article" date="2020" name="J Insects Food Feed">
        <title>The yellow mealworm (Tenebrio molitor) genome: a resource for the emerging insects as food and feed industry.</title>
        <authorList>
            <person name="Eriksson T."/>
            <person name="Andere A."/>
            <person name="Kelstrup H."/>
            <person name="Emery V."/>
            <person name="Picard C."/>
        </authorList>
    </citation>
    <scope>NUCLEOTIDE SEQUENCE</scope>
    <source>
        <strain evidence="2">Stoneville</strain>
        <tissue evidence="2">Whole head</tissue>
    </source>
</reference>
<evidence type="ECO:0000313" key="3">
    <source>
        <dbReference type="Proteomes" id="UP000719412"/>
    </source>
</evidence>
<gene>
    <name evidence="2" type="ORF">GEV33_015182</name>
</gene>
<evidence type="ECO:0000256" key="1">
    <source>
        <dbReference type="SAM" id="MobiDB-lite"/>
    </source>
</evidence>
<reference evidence="2" key="2">
    <citation type="submission" date="2021-08" db="EMBL/GenBank/DDBJ databases">
        <authorList>
            <person name="Eriksson T."/>
        </authorList>
    </citation>
    <scope>NUCLEOTIDE SEQUENCE</scope>
    <source>
        <strain evidence="2">Stoneville</strain>
        <tissue evidence="2">Whole head</tissue>
    </source>
</reference>
<dbReference type="AlphaFoldDB" id="A0A8J6L0Q5"/>
<name>A0A8J6L0Q5_TENMO</name>
<comment type="caution">
    <text evidence="2">The sequence shown here is derived from an EMBL/GenBank/DDBJ whole genome shotgun (WGS) entry which is preliminary data.</text>
</comment>